<dbReference type="Proteomes" id="UP000190198">
    <property type="component" value="Unassembled WGS sequence"/>
</dbReference>
<name>A0A1T2KZA9_9GAMM</name>
<dbReference type="AlphaFoldDB" id="A0A1T2KZA9"/>
<reference evidence="1 2" key="1">
    <citation type="submission" date="2016-11" db="EMBL/GenBank/DDBJ databases">
        <title>Mixed transmission modes and dynamic genome evolution in an obligate animal-bacterial symbiosis.</title>
        <authorList>
            <person name="Russell S.L."/>
            <person name="Corbett-Detig R.B."/>
            <person name="Cavanaugh C.M."/>
        </authorList>
    </citation>
    <scope>NUCLEOTIDE SEQUENCE [LARGE SCALE GENOMIC DNA]</scope>
    <source>
        <strain evidence="1">Sp-SM6</strain>
    </source>
</reference>
<sequence length="72" mass="8246">MTPASIGLLYPGEMGITVAAALQDNKHKVYWLPEERSGRTREWLRLWRLLLPNLIKSSIEMCPPPSREISIN</sequence>
<accession>A0A1T2KZA9</accession>
<keyword evidence="2" id="KW-1185">Reference proteome</keyword>
<protein>
    <submittedName>
        <fullName evidence="1">Uncharacterized protein</fullName>
    </submittedName>
</protein>
<proteinExistence type="predicted"/>
<dbReference type="RefSeq" id="WP_135568198.1">
    <property type="nucleotide sequence ID" value="NZ_MPRK01000206.1"/>
</dbReference>
<evidence type="ECO:0000313" key="2">
    <source>
        <dbReference type="Proteomes" id="UP000190198"/>
    </source>
</evidence>
<evidence type="ECO:0000313" key="1">
    <source>
        <dbReference type="EMBL" id="OOZ38188.1"/>
    </source>
</evidence>
<dbReference type="EMBL" id="MPRK01000206">
    <property type="protein sequence ID" value="OOZ38188.1"/>
    <property type="molecule type" value="Genomic_DNA"/>
</dbReference>
<organism evidence="1 2">
    <name type="scientific">Solemya elarraichensis gill symbiont</name>
    <dbReference type="NCBI Taxonomy" id="1918949"/>
    <lineage>
        <taxon>Bacteria</taxon>
        <taxon>Pseudomonadati</taxon>
        <taxon>Pseudomonadota</taxon>
        <taxon>Gammaproteobacteria</taxon>
        <taxon>sulfur-oxidizing symbionts</taxon>
    </lineage>
</organism>
<comment type="caution">
    <text evidence="1">The sequence shown here is derived from an EMBL/GenBank/DDBJ whole genome shotgun (WGS) entry which is preliminary data.</text>
</comment>
<dbReference type="OrthoDB" id="1271986at2"/>
<gene>
    <name evidence="1" type="ORF">BOW52_09095</name>
</gene>